<dbReference type="EnsemblPlants" id="KQL22705">
    <property type="protein sequence ID" value="KQL22705"/>
    <property type="gene ID" value="SETIT_033646mg"/>
</dbReference>
<keyword evidence="3" id="KW-1185">Reference proteome</keyword>
<reference evidence="2" key="2">
    <citation type="submission" date="2018-08" db="UniProtKB">
        <authorList>
            <consortium name="EnsemblPlants"/>
        </authorList>
    </citation>
    <scope>IDENTIFICATION</scope>
    <source>
        <strain evidence="2">Yugu1</strain>
    </source>
</reference>
<dbReference type="Proteomes" id="UP000004995">
    <property type="component" value="Unassembled WGS sequence"/>
</dbReference>
<evidence type="ECO:0000256" key="1">
    <source>
        <dbReference type="SAM" id="MobiDB-lite"/>
    </source>
</evidence>
<dbReference type="Gramene" id="KQL22705">
    <property type="protein sequence ID" value="KQL22705"/>
    <property type="gene ID" value="SETIT_033646mg"/>
</dbReference>
<dbReference type="EMBL" id="AGNK02000705">
    <property type="status" value="NOT_ANNOTATED_CDS"/>
    <property type="molecule type" value="Genomic_DNA"/>
</dbReference>
<feature type="region of interest" description="Disordered" evidence="1">
    <location>
        <begin position="1"/>
        <end position="53"/>
    </location>
</feature>
<dbReference type="HOGENOM" id="CLU_2817282_0_0_1"/>
<evidence type="ECO:0000313" key="2">
    <source>
        <dbReference type="EnsemblPlants" id="KQL22705"/>
    </source>
</evidence>
<accession>K4A442</accession>
<name>K4A442_SETIT</name>
<sequence>MEAREVGPMSSPVSSAFMKGSPGPSSHLFCPPTQSTISQRDRDGDTDTDGWSSLNAARIFESRKRKQ</sequence>
<evidence type="ECO:0000313" key="3">
    <source>
        <dbReference type="Proteomes" id="UP000004995"/>
    </source>
</evidence>
<reference evidence="3" key="1">
    <citation type="journal article" date="2012" name="Nat. Biotechnol.">
        <title>Reference genome sequence of the model plant Setaria.</title>
        <authorList>
            <person name="Bennetzen J.L."/>
            <person name="Schmutz J."/>
            <person name="Wang H."/>
            <person name="Percifield R."/>
            <person name="Hawkins J."/>
            <person name="Pontaroli A.C."/>
            <person name="Estep M."/>
            <person name="Feng L."/>
            <person name="Vaughn J.N."/>
            <person name="Grimwood J."/>
            <person name="Jenkins J."/>
            <person name="Barry K."/>
            <person name="Lindquist E."/>
            <person name="Hellsten U."/>
            <person name="Deshpande S."/>
            <person name="Wang X."/>
            <person name="Wu X."/>
            <person name="Mitros T."/>
            <person name="Triplett J."/>
            <person name="Yang X."/>
            <person name="Ye C.Y."/>
            <person name="Mauro-Herrera M."/>
            <person name="Wang L."/>
            <person name="Li P."/>
            <person name="Sharma M."/>
            <person name="Sharma R."/>
            <person name="Ronald P.C."/>
            <person name="Panaud O."/>
            <person name="Kellogg E.A."/>
            <person name="Brutnell T.P."/>
            <person name="Doust A.N."/>
            <person name="Tuskan G.A."/>
            <person name="Rokhsar D."/>
            <person name="Devos K.M."/>
        </authorList>
    </citation>
    <scope>NUCLEOTIDE SEQUENCE [LARGE SCALE GENOMIC DNA]</scope>
    <source>
        <strain evidence="3">cv. Yugu1</strain>
    </source>
</reference>
<protein>
    <submittedName>
        <fullName evidence="2">Uncharacterized protein</fullName>
    </submittedName>
</protein>
<dbReference type="AlphaFoldDB" id="K4A442"/>
<dbReference type="InParanoid" id="K4A442"/>
<organism evidence="2 3">
    <name type="scientific">Setaria italica</name>
    <name type="common">Foxtail millet</name>
    <name type="synonym">Panicum italicum</name>
    <dbReference type="NCBI Taxonomy" id="4555"/>
    <lineage>
        <taxon>Eukaryota</taxon>
        <taxon>Viridiplantae</taxon>
        <taxon>Streptophyta</taxon>
        <taxon>Embryophyta</taxon>
        <taxon>Tracheophyta</taxon>
        <taxon>Spermatophyta</taxon>
        <taxon>Magnoliopsida</taxon>
        <taxon>Liliopsida</taxon>
        <taxon>Poales</taxon>
        <taxon>Poaceae</taxon>
        <taxon>PACMAD clade</taxon>
        <taxon>Panicoideae</taxon>
        <taxon>Panicodae</taxon>
        <taxon>Paniceae</taxon>
        <taxon>Cenchrinae</taxon>
        <taxon>Setaria</taxon>
    </lineage>
</organism>
<proteinExistence type="predicted"/>